<reference evidence="4" key="1">
    <citation type="submission" date="2025-08" db="UniProtKB">
        <authorList>
            <consortium name="Ensembl"/>
        </authorList>
    </citation>
    <scope>IDENTIFICATION</scope>
</reference>
<dbReference type="GO" id="GO:0006955">
    <property type="term" value="P:immune response"/>
    <property type="evidence" value="ECO:0007669"/>
    <property type="project" value="InterPro"/>
</dbReference>
<feature type="transmembrane region" description="Helical" evidence="2">
    <location>
        <begin position="32"/>
        <end position="48"/>
    </location>
</feature>
<sequence length="143" mass="16592">MPDCINYLLIDLLNFMDFACTVYNNNNNNNNVVILGCAGFLTLLYWIFDPSVTYDDCCLKYVKRMSRGTQKHAVDYRLQVTDGGCNIPAVIFVMRKGRVFCTDPREKWVEELRERIDKRNPQKMPRSTIHDGRTEAEGDCLLQ</sequence>
<dbReference type="Gene3D" id="2.40.50.40">
    <property type="match status" value="1"/>
</dbReference>
<reference evidence="4" key="2">
    <citation type="submission" date="2025-09" db="UniProtKB">
        <authorList>
            <consortium name="Ensembl"/>
        </authorList>
    </citation>
    <scope>IDENTIFICATION</scope>
</reference>
<dbReference type="Proteomes" id="UP000694389">
    <property type="component" value="Unassembled WGS sequence"/>
</dbReference>
<dbReference type="PANTHER" id="PTHR12015:SF186">
    <property type="entry name" value="C-C MOTIF CHEMOKINE 21-LIKE-RELATED"/>
    <property type="match status" value="1"/>
</dbReference>
<evidence type="ECO:0000313" key="4">
    <source>
        <dbReference type="Ensembl" id="ENSDLAP00005079740.1"/>
    </source>
</evidence>
<dbReference type="Pfam" id="PF00048">
    <property type="entry name" value="IL8"/>
    <property type="match status" value="1"/>
</dbReference>
<evidence type="ECO:0000259" key="3">
    <source>
        <dbReference type="SMART" id="SM00199"/>
    </source>
</evidence>
<dbReference type="InterPro" id="IPR001811">
    <property type="entry name" value="Chemokine_IL8-like_dom"/>
</dbReference>
<proteinExistence type="predicted"/>
<protein>
    <submittedName>
        <fullName evidence="4">Chemokine (C-C motif) ligand 25a</fullName>
    </submittedName>
</protein>
<keyword evidence="2" id="KW-0812">Transmembrane</keyword>
<organism evidence="4 5">
    <name type="scientific">Dicentrarchus labrax</name>
    <name type="common">European seabass</name>
    <name type="synonym">Morone labrax</name>
    <dbReference type="NCBI Taxonomy" id="13489"/>
    <lineage>
        <taxon>Eukaryota</taxon>
        <taxon>Metazoa</taxon>
        <taxon>Chordata</taxon>
        <taxon>Craniata</taxon>
        <taxon>Vertebrata</taxon>
        <taxon>Euteleostomi</taxon>
        <taxon>Actinopterygii</taxon>
        <taxon>Neopterygii</taxon>
        <taxon>Teleostei</taxon>
        <taxon>Neoteleostei</taxon>
        <taxon>Acanthomorphata</taxon>
        <taxon>Eupercaria</taxon>
        <taxon>Moronidae</taxon>
        <taxon>Dicentrarchus</taxon>
    </lineage>
</organism>
<keyword evidence="2" id="KW-0472">Membrane</keyword>
<dbReference type="PANTHER" id="PTHR12015">
    <property type="entry name" value="SMALL INDUCIBLE CYTOKINE A"/>
    <property type="match status" value="1"/>
</dbReference>
<keyword evidence="2" id="KW-1133">Transmembrane helix</keyword>
<dbReference type="Ensembl" id="ENSDLAT00005068191.1">
    <property type="protein sequence ID" value="ENSDLAP00005079740.1"/>
    <property type="gene ID" value="ENSDLAG00005011442.2"/>
</dbReference>
<feature type="domain" description="Chemokine interleukin-8-like" evidence="3">
    <location>
        <begin position="54"/>
        <end position="116"/>
    </location>
</feature>
<dbReference type="GeneTree" id="ENSGT00900000141362"/>
<dbReference type="InterPro" id="IPR036048">
    <property type="entry name" value="Interleukin_8-like_sf"/>
</dbReference>
<name>A0A8P4KBD5_DICLA</name>
<evidence type="ECO:0000256" key="1">
    <source>
        <dbReference type="ARBA" id="ARBA00022514"/>
    </source>
</evidence>
<dbReference type="SUPFAM" id="SSF54117">
    <property type="entry name" value="Interleukin 8-like chemokines"/>
    <property type="match status" value="1"/>
</dbReference>
<dbReference type="InterPro" id="IPR039809">
    <property type="entry name" value="Chemokine_b/g/d"/>
</dbReference>
<dbReference type="GO" id="GO:0005615">
    <property type="term" value="C:extracellular space"/>
    <property type="evidence" value="ECO:0007669"/>
    <property type="project" value="UniProtKB-KW"/>
</dbReference>
<evidence type="ECO:0000256" key="2">
    <source>
        <dbReference type="SAM" id="Phobius"/>
    </source>
</evidence>
<dbReference type="GO" id="GO:0008009">
    <property type="term" value="F:chemokine activity"/>
    <property type="evidence" value="ECO:0007669"/>
    <property type="project" value="InterPro"/>
</dbReference>
<accession>A0A8P4KBD5</accession>
<keyword evidence="1" id="KW-0202">Cytokine</keyword>
<keyword evidence="5" id="KW-1185">Reference proteome</keyword>
<dbReference type="CDD" id="cd00169">
    <property type="entry name" value="Chemokine"/>
    <property type="match status" value="1"/>
</dbReference>
<evidence type="ECO:0000313" key="5">
    <source>
        <dbReference type="Proteomes" id="UP000694389"/>
    </source>
</evidence>
<dbReference type="AlphaFoldDB" id="A0A8P4KBD5"/>
<dbReference type="SMART" id="SM00199">
    <property type="entry name" value="SCY"/>
    <property type="match status" value="1"/>
</dbReference>